<dbReference type="Gene3D" id="2.170.150.20">
    <property type="entry name" value="Peptide methionine sulfoxide reductase"/>
    <property type="match status" value="1"/>
</dbReference>
<comment type="similarity">
    <text evidence="7">Belongs to the MsrA Met sulfoxide reductase family.</text>
</comment>
<dbReference type="SUPFAM" id="SSF51316">
    <property type="entry name" value="Mss4-like"/>
    <property type="match status" value="1"/>
</dbReference>
<dbReference type="NCBIfam" id="NF004042">
    <property type="entry name" value="PRK05550.1"/>
    <property type="match status" value="1"/>
</dbReference>
<dbReference type="EMBL" id="LNZB01000051">
    <property type="protein sequence ID" value="KTD76414.1"/>
    <property type="molecule type" value="Genomic_DNA"/>
</dbReference>
<proteinExistence type="inferred from homology"/>
<evidence type="ECO:0000313" key="10">
    <source>
        <dbReference type="Proteomes" id="UP000054729"/>
    </source>
</evidence>
<dbReference type="NCBIfam" id="TIGR00401">
    <property type="entry name" value="msrA"/>
    <property type="match status" value="1"/>
</dbReference>
<evidence type="ECO:0000259" key="8">
    <source>
        <dbReference type="PROSITE" id="PS51790"/>
    </source>
</evidence>
<keyword evidence="2" id="KW-0511">Multifunctional enzyme</keyword>
<dbReference type="GO" id="GO:0033744">
    <property type="term" value="F:L-methionine:thioredoxin-disulfide S-oxidoreductase activity"/>
    <property type="evidence" value="ECO:0007669"/>
    <property type="project" value="RHEA"/>
</dbReference>
<dbReference type="PROSITE" id="PS51790">
    <property type="entry name" value="MSRB"/>
    <property type="match status" value="1"/>
</dbReference>
<dbReference type="PANTHER" id="PTHR43774:SF1">
    <property type="entry name" value="PEPTIDE METHIONINE SULFOXIDE REDUCTASE MSRA 2"/>
    <property type="match status" value="1"/>
</dbReference>
<dbReference type="AlphaFoldDB" id="A0A0W1A4Z3"/>
<dbReference type="GO" id="GO:0033743">
    <property type="term" value="F:peptide-methionine (R)-S-oxide reductase activity"/>
    <property type="evidence" value="ECO:0007669"/>
    <property type="project" value="UniProtKB-EC"/>
</dbReference>
<dbReference type="HAMAP" id="MF_01401">
    <property type="entry name" value="MsrA"/>
    <property type="match status" value="1"/>
</dbReference>
<gene>
    <name evidence="7" type="primary">msrA</name>
    <name evidence="9" type="ORF">Lwal_2136</name>
</gene>
<feature type="active site" evidence="7">
    <location>
        <position position="149"/>
    </location>
</feature>
<dbReference type="EC" id="1.8.4.11" evidence="7"/>
<reference evidence="9 10" key="1">
    <citation type="submission" date="2015-11" db="EMBL/GenBank/DDBJ databases">
        <title>Genomic analysis of 38 Legionella species identifies large and diverse effector repertoires.</title>
        <authorList>
            <person name="Burstein D."/>
            <person name="Amaro F."/>
            <person name="Zusman T."/>
            <person name="Lifshitz Z."/>
            <person name="Cohen O."/>
            <person name="Gilbert J.A."/>
            <person name="Pupko T."/>
            <person name="Shuman H.A."/>
            <person name="Segal G."/>
        </authorList>
    </citation>
    <scope>NUCLEOTIDE SEQUENCE [LARGE SCALE GENOMIC DNA]</scope>
    <source>
        <strain evidence="9 10">ATCC 51914</strain>
    </source>
</reference>
<evidence type="ECO:0000313" key="9">
    <source>
        <dbReference type="EMBL" id="KTD76414.1"/>
    </source>
</evidence>
<comment type="caution">
    <text evidence="9">The sequence shown here is derived from an EMBL/GenBank/DDBJ whole genome shotgun (WGS) entry which is preliminary data.</text>
</comment>
<dbReference type="PANTHER" id="PTHR43774">
    <property type="entry name" value="PEPTIDE METHIONINE SULFOXIDE REDUCTASE"/>
    <property type="match status" value="1"/>
</dbReference>
<dbReference type="InterPro" id="IPR002579">
    <property type="entry name" value="Met_Sox_Rdtase_MsrB_dom"/>
</dbReference>
<accession>A0A0W1A4Z3</accession>
<comment type="catalytic activity">
    <reaction evidence="4 7">
        <text>L-methionyl-[protein] + [thioredoxin]-disulfide + H2O = L-methionyl-(S)-S-oxide-[protein] + [thioredoxin]-dithiol</text>
        <dbReference type="Rhea" id="RHEA:14217"/>
        <dbReference type="Rhea" id="RHEA-COMP:10698"/>
        <dbReference type="Rhea" id="RHEA-COMP:10700"/>
        <dbReference type="Rhea" id="RHEA-COMP:12313"/>
        <dbReference type="Rhea" id="RHEA-COMP:12315"/>
        <dbReference type="ChEBI" id="CHEBI:15377"/>
        <dbReference type="ChEBI" id="CHEBI:16044"/>
        <dbReference type="ChEBI" id="CHEBI:29950"/>
        <dbReference type="ChEBI" id="CHEBI:44120"/>
        <dbReference type="ChEBI" id="CHEBI:50058"/>
        <dbReference type="EC" id="1.8.4.11"/>
    </reaction>
</comment>
<evidence type="ECO:0000256" key="6">
    <source>
        <dbReference type="ARBA" id="ARBA00048782"/>
    </source>
</evidence>
<comment type="catalytic activity">
    <reaction evidence="6 7">
        <text>[thioredoxin]-disulfide + L-methionine + H2O = L-methionine (S)-S-oxide + [thioredoxin]-dithiol</text>
        <dbReference type="Rhea" id="RHEA:19993"/>
        <dbReference type="Rhea" id="RHEA-COMP:10698"/>
        <dbReference type="Rhea" id="RHEA-COMP:10700"/>
        <dbReference type="ChEBI" id="CHEBI:15377"/>
        <dbReference type="ChEBI" id="CHEBI:29950"/>
        <dbReference type="ChEBI" id="CHEBI:50058"/>
        <dbReference type="ChEBI" id="CHEBI:57844"/>
        <dbReference type="ChEBI" id="CHEBI:58772"/>
        <dbReference type="EC" id="1.8.4.11"/>
    </reaction>
</comment>
<dbReference type="Pfam" id="PF01625">
    <property type="entry name" value="PMSR"/>
    <property type="match status" value="1"/>
</dbReference>
<dbReference type="SUPFAM" id="SSF55068">
    <property type="entry name" value="Peptide methionine sulfoxide reductase"/>
    <property type="match status" value="1"/>
</dbReference>
<protein>
    <recommendedName>
        <fullName evidence="7">Peptide methionine sulfoxide reductase MsrA</fullName>
        <shortName evidence="7">Protein-methionine-S-oxide reductase</shortName>
        <ecNumber evidence="7">1.8.4.11</ecNumber>
    </recommendedName>
    <alternativeName>
        <fullName evidence="7">Peptide-methionine (S)-S-oxide reductase</fullName>
        <shortName evidence="7">Peptide Met(O) reductase</shortName>
    </alternativeName>
</protein>
<dbReference type="InterPro" id="IPR002569">
    <property type="entry name" value="Met_Sox_Rdtase_MsrA_dom"/>
</dbReference>
<dbReference type="STRING" id="66969.Lwal_2136"/>
<evidence type="ECO:0000256" key="5">
    <source>
        <dbReference type="ARBA" id="ARBA00048488"/>
    </source>
</evidence>
<dbReference type="PATRIC" id="fig|66969.6.peg.2325"/>
<evidence type="ECO:0000256" key="4">
    <source>
        <dbReference type="ARBA" id="ARBA00047806"/>
    </source>
</evidence>
<evidence type="ECO:0000256" key="1">
    <source>
        <dbReference type="ARBA" id="ARBA00023002"/>
    </source>
</evidence>
<evidence type="ECO:0000256" key="3">
    <source>
        <dbReference type="ARBA" id="ARBA00024679"/>
    </source>
</evidence>
<sequence length="300" mass="33969">MFLFLKKDFILNTKLDKTSSLTPSAKRIICNKATEYPHTGQYNQVVNNGTYLCRRCGLALFRGNSQFSSGCGWPSFDADISNAVKQVPDADGQRMEILCARCDAHLGHVFTGEYFTPNNLRHCVNSASLDFVANAQVTDTEEAILAGGCFWGVEYYLKQIPGVLKVESGYTGGHVVEPSYEDVCTGNSGHYEAVRVVYDPSKTNYHDVLKCFFETHDPTQVDGQGPDIGYQYKSAVFYYNEDQKKEALSLIKELTNRGYQVATKLLEVQTFWPAEDYHQDYYFKHQKTPYCHKPIKRFGD</sequence>
<evidence type="ECO:0000256" key="2">
    <source>
        <dbReference type="ARBA" id="ARBA00023268"/>
    </source>
</evidence>
<comment type="catalytic activity">
    <reaction evidence="5">
        <text>L-methionyl-[protein] + [thioredoxin]-disulfide + H2O = L-methionyl-(R)-S-oxide-[protein] + [thioredoxin]-dithiol</text>
        <dbReference type="Rhea" id="RHEA:24164"/>
        <dbReference type="Rhea" id="RHEA-COMP:10698"/>
        <dbReference type="Rhea" id="RHEA-COMP:10700"/>
        <dbReference type="Rhea" id="RHEA-COMP:12313"/>
        <dbReference type="Rhea" id="RHEA-COMP:12314"/>
        <dbReference type="ChEBI" id="CHEBI:15377"/>
        <dbReference type="ChEBI" id="CHEBI:16044"/>
        <dbReference type="ChEBI" id="CHEBI:29950"/>
        <dbReference type="ChEBI" id="CHEBI:45764"/>
        <dbReference type="ChEBI" id="CHEBI:50058"/>
        <dbReference type="EC" id="1.8.4.12"/>
    </reaction>
</comment>
<feature type="domain" description="MsrB" evidence="8">
    <location>
        <begin position="14"/>
        <end position="134"/>
    </location>
</feature>
<comment type="function">
    <text evidence="3 7">Has an important function as a repair enzyme for proteins that have been inactivated by oxidation. Catalyzes the reversible oxidation-reduction of methionine sulfoxide in proteins to methionine.</text>
</comment>
<dbReference type="GO" id="GO:0008113">
    <property type="term" value="F:peptide-methionine (S)-S-oxide reductase activity"/>
    <property type="evidence" value="ECO:0007669"/>
    <property type="project" value="UniProtKB-UniRule"/>
</dbReference>
<keyword evidence="10" id="KW-1185">Reference proteome</keyword>
<dbReference type="Pfam" id="PF01641">
    <property type="entry name" value="SelR"/>
    <property type="match status" value="1"/>
</dbReference>
<name>A0A0W1A4Z3_9GAMM</name>
<evidence type="ECO:0000256" key="7">
    <source>
        <dbReference type="HAMAP-Rule" id="MF_01401"/>
    </source>
</evidence>
<dbReference type="Gene3D" id="3.30.1060.10">
    <property type="entry name" value="Peptide methionine sulphoxide reductase MsrA"/>
    <property type="match status" value="1"/>
</dbReference>
<organism evidence="9 10">
    <name type="scientific">Legionella waltersii</name>
    <dbReference type="NCBI Taxonomy" id="66969"/>
    <lineage>
        <taxon>Bacteria</taxon>
        <taxon>Pseudomonadati</taxon>
        <taxon>Pseudomonadota</taxon>
        <taxon>Gammaproteobacteria</taxon>
        <taxon>Legionellales</taxon>
        <taxon>Legionellaceae</taxon>
        <taxon>Legionella</taxon>
    </lineage>
</organism>
<dbReference type="InterPro" id="IPR036509">
    <property type="entry name" value="Met_Sox_Rdtase_MsrA_sf"/>
</dbReference>
<dbReference type="Proteomes" id="UP000054729">
    <property type="component" value="Unassembled WGS sequence"/>
</dbReference>
<keyword evidence="1 7" id="KW-0560">Oxidoreductase</keyword>
<dbReference type="InterPro" id="IPR011057">
    <property type="entry name" value="Mss4-like_sf"/>
</dbReference>